<organism evidence="1 2">
    <name type="scientific">Vibrio mediterranei</name>
    <dbReference type="NCBI Taxonomy" id="689"/>
    <lineage>
        <taxon>Bacteria</taxon>
        <taxon>Pseudomonadati</taxon>
        <taxon>Pseudomonadota</taxon>
        <taxon>Gammaproteobacteria</taxon>
        <taxon>Vibrionales</taxon>
        <taxon>Vibrionaceae</taxon>
        <taxon>Vibrio</taxon>
    </lineage>
</organism>
<proteinExistence type="predicted"/>
<reference evidence="1 2" key="1">
    <citation type="submission" date="2018-11" db="EMBL/GenBank/DDBJ databases">
        <title>Complete Genome Sequence of Vbrio mediterranei 117-T6: a Potential Pathogen Bacteria Isolated from the Conchocelis of Pyropia.</title>
        <authorList>
            <person name="Liu Q."/>
        </authorList>
    </citation>
    <scope>NUCLEOTIDE SEQUENCE [LARGE SCALE GENOMIC DNA]</scope>
    <source>
        <strain evidence="1 2">117-T6</strain>
    </source>
</reference>
<evidence type="ECO:0000313" key="1">
    <source>
        <dbReference type="EMBL" id="AYV20881.1"/>
    </source>
</evidence>
<dbReference type="EMBL" id="CP033577">
    <property type="protein sequence ID" value="AYV20881.1"/>
    <property type="molecule type" value="Genomic_DNA"/>
</dbReference>
<dbReference type="RefSeq" id="WP_124940209.1">
    <property type="nucleotide sequence ID" value="NZ_CP033577.1"/>
</dbReference>
<dbReference type="Proteomes" id="UP000279760">
    <property type="component" value="Chromosome 1"/>
</dbReference>
<evidence type="ECO:0000313" key="2">
    <source>
        <dbReference type="Proteomes" id="UP000279760"/>
    </source>
</evidence>
<sequence length="162" mass="17965">MKKLLLPLIATLSFTTSAQTFHVSPDVKIGIYNGAGIQLGVADTLGMDAVFFSYGRKTYNTNRYDERIDSYRLGLQHMFGHKQDHGLQAEFGLADYYGRDSRDSDTSSRSSLGLSIGASYVYMLNSSFGLKTGFDYDVFNSQDTYIPVGSNMTLNFGVIGRF</sequence>
<name>A0A3G4VCI6_9VIBR</name>
<gene>
    <name evidence="1" type="ORF">ECB94_05920</name>
</gene>
<dbReference type="AlphaFoldDB" id="A0A3G4VCI6"/>
<protein>
    <submittedName>
        <fullName evidence="1">Uncharacterized protein</fullName>
    </submittedName>
</protein>
<accession>A0A3G4VCI6</accession>
<dbReference type="GeneID" id="64087200"/>